<feature type="domain" description="FIST" evidence="1">
    <location>
        <begin position="106"/>
        <end position="227"/>
    </location>
</feature>
<dbReference type="PANTHER" id="PTHR14939:SF5">
    <property type="entry name" value="F-BOX ONLY PROTEIN 22"/>
    <property type="match status" value="1"/>
</dbReference>
<sequence length="247" mass="26619">MRLTVTPNTLATTKSSVRSSFCAPLVPKPKFQRLKCSSSPSGVEAQPVVWSSHVSRNPNLTSAVEEAVKNALSAALISKSLAANSTPVPLKVTPSQYAAAVQADTALVFCSSSFHEQYQDIIEQLVKAVPSLTRIVGCSGFGVIGGAQSSAEEVEDEPGLSITLAHFPGAEVRVVHISMTDLPDADSPPERWSQLVGAPLHNPLPLSQVILADPSFLRIQELLEGLGFRFRLCVSRCYKNRWIEQLL</sequence>
<dbReference type="OrthoDB" id="509497at2759"/>
<dbReference type="InterPro" id="IPR013702">
    <property type="entry name" value="FIST_domain_N"/>
</dbReference>
<protein>
    <recommendedName>
        <fullName evidence="1">FIST domain-containing protein</fullName>
    </recommendedName>
</protein>
<dbReference type="GO" id="GO:0032436">
    <property type="term" value="P:positive regulation of proteasomal ubiquitin-dependent protein catabolic process"/>
    <property type="evidence" value="ECO:0007669"/>
    <property type="project" value="TreeGrafter"/>
</dbReference>
<accession>A0A250WXX6</accession>
<keyword evidence="3" id="KW-1185">Reference proteome</keyword>
<dbReference type="GO" id="GO:0000209">
    <property type="term" value="P:protein polyubiquitination"/>
    <property type="evidence" value="ECO:0007669"/>
    <property type="project" value="TreeGrafter"/>
</dbReference>
<dbReference type="PANTHER" id="PTHR14939">
    <property type="entry name" value="F-BOX ONLY PROTEIN 22"/>
    <property type="match status" value="1"/>
</dbReference>
<evidence type="ECO:0000259" key="1">
    <source>
        <dbReference type="Pfam" id="PF08495"/>
    </source>
</evidence>
<dbReference type="EMBL" id="BEGY01000013">
    <property type="protein sequence ID" value="GAX75693.1"/>
    <property type="molecule type" value="Genomic_DNA"/>
</dbReference>
<gene>
    <name evidence="2" type="ORF">CEUSTIGMA_g3136.t1</name>
</gene>
<evidence type="ECO:0000313" key="3">
    <source>
        <dbReference type="Proteomes" id="UP000232323"/>
    </source>
</evidence>
<organism evidence="2 3">
    <name type="scientific">Chlamydomonas eustigma</name>
    <dbReference type="NCBI Taxonomy" id="1157962"/>
    <lineage>
        <taxon>Eukaryota</taxon>
        <taxon>Viridiplantae</taxon>
        <taxon>Chlorophyta</taxon>
        <taxon>core chlorophytes</taxon>
        <taxon>Chlorophyceae</taxon>
        <taxon>CS clade</taxon>
        <taxon>Chlamydomonadales</taxon>
        <taxon>Chlamydomonadaceae</taxon>
        <taxon>Chlamydomonas</taxon>
    </lineage>
</organism>
<dbReference type="Proteomes" id="UP000232323">
    <property type="component" value="Unassembled WGS sequence"/>
</dbReference>
<comment type="caution">
    <text evidence="2">The sequence shown here is derived from an EMBL/GenBank/DDBJ whole genome shotgun (WGS) entry which is preliminary data.</text>
</comment>
<dbReference type="AlphaFoldDB" id="A0A250WXX6"/>
<proteinExistence type="predicted"/>
<reference evidence="2 3" key="1">
    <citation type="submission" date="2017-08" db="EMBL/GenBank/DDBJ databases">
        <title>Acidophilic green algal genome provides insights into adaptation to an acidic environment.</title>
        <authorList>
            <person name="Hirooka S."/>
            <person name="Hirose Y."/>
            <person name="Kanesaki Y."/>
            <person name="Higuchi S."/>
            <person name="Fujiwara T."/>
            <person name="Onuma R."/>
            <person name="Era A."/>
            <person name="Ohbayashi R."/>
            <person name="Uzuka A."/>
            <person name="Nozaki H."/>
            <person name="Yoshikawa H."/>
            <person name="Miyagishima S.Y."/>
        </authorList>
    </citation>
    <scope>NUCLEOTIDE SEQUENCE [LARGE SCALE GENOMIC DNA]</scope>
    <source>
        <strain evidence="2 3">NIES-2499</strain>
    </source>
</reference>
<evidence type="ECO:0000313" key="2">
    <source>
        <dbReference type="EMBL" id="GAX75693.1"/>
    </source>
</evidence>
<dbReference type="Pfam" id="PF08495">
    <property type="entry name" value="FIST"/>
    <property type="match status" value="1"/>
</dbReference>
<name>A0A250WXX6_9CHLO</name>